<dbReference type="GO" id="GO:0003964">
    <property type="term" value="F:RNA-directed DNA polymerase activity"/>
    <property type="evidence" value="ECO:0007669"/>
    <property type="project" value="UniProtKB-KW"/>
</dbReference>
<evidence type="ECO:0000259" key="1">
    <source>
        <dbReference type="SMART" id="SM00507"/>
    </source>
</evidence>
<keyword evidence="3" id="KW-1185">Reference proteome</keyword>
<keyword evidence="2" id="KW-0548">Nucleotidyltransferase</keyword>
<protein>
    <submittedName>
        <fullName evidence="2">RNA-directed DNA polymerase</fullName>
    </submittedName>
</protein>
<proteinExistence type="predicted"/>
<dbReference type="Pfam" id="PF01844">
    <property type="entry name" value="HNH"/>
    <property type="match status" value="1"/>
</dbReference>
<reference evidence="2 3" key="1">
    <citation type="submission" date="2019-01" db="EMBL/GenBank/DDBJ databases">
        <authorList>
            <person name="Brito A."/>
        </authorList>
    </citation>
    <scope>NUCLEOTIDE SEQUENCE [LARGE SCALE GENOMIC DNA]</scope>
    <source>
        <strain evidence="2">1</strain>
    </source>
</reference>
<dbReference type="Gene3D" id="1.10.30.50">
    <property type="match status" value="1"/>
</dbReference>
<keyword evidence="2" id="KW-0695">RNA-directed DNA polymerase</keyword>
<name>A0A563VYP1_9CYAN</name>
<evidence type="ECO:0000313" key="2">
    <source>
        <dbReference type="EMBL" id="VEP16574.1"/>
    </source>
</evidence>
<dbReference type="EMBL" id="CAACVJ010000409">
    <property type="protein sequence ID" value="VEP16574.1"/>
    <property type="molecule type" value="Genomic_DNA"/>
</dbReference>
<dbReference type="InterPro" id="IPR002711">
    <property type="entry name" value="HNH"/>
</dbReference>
<dbReference type="AlphaFoldDB" id="A0A563VYP1"/>
<evidence type="ECO:0000313" key="3">
    <source>
        <dbReference type="Proteomes" id="UP000320055"/>
    </source>
</evidence>
<gene>
    <name evidence="2" type="ORF">H1P_4670001</name>
</gene>
<dbReference type="SMART" id="SM00507">
    <property type="entry name" value="HNHc"/>
    <property type="match status" value="1"/>
</dbReference>
<dbReference type="GO" id="GO:0004519">
    <property type="term" value="F:endonuclease activity"/>
    <property type="evidence" value="ECO:0007669"/>
    <property type="project" value="InterPro"/>
</dbReference>
<dbReference type="GO" id="GO:0003676">
    <property type="term" value="F:nucleic acid binding"/>
    <property type="evidence" value="ECO:0007669"/>
    <property type="project" value="InterPro"/>
</dbReference>
<feature type="domain" description="HNH nuclease" evidence="1">
    <location>
        <begin position="86"/>
        <end position="140"/>
    </location>
</feature>
<dbReference type="InterPro" id="IPR003615">
    <property type="entry name" value="HNH_nuc"/>
</dbReference>
<organism evidence="2 3">
    <name type="scientific">Hyella patelloides LEGE 07179</name>
    <dbReference type="NCBI Taxonomy" id="945734"/>
    <lineage>
        <taxon>Bacteria</taxon>
        <taxon>Bacillati</taxon>
        <taxon>Cyanobacteriota</taxon>
        <taxon>Cyanophyceae</taxon>
        <taxon>Pleurocapsales</taxon>
        <taxon>Hyellaceae</taxon>
        <taxon>Hyella</taxon>
    </lineage>
</organism>
<dbReference type="Proteomes" id="UP000320055">
    <property type="component" value="Unassembled WGS sequence"/>
</dbReference>
<dbReference type="CDD" id="cd00085">
    <property type="entry name" value="HNHc"/>
    <property type="match status" value="1"/>
</dbReference>
<dbReference type="GO" id="GO:0008270">
    <property type="term" value="F:zinc ion binding"/>
    <property type="evidence" value="ECO:0007669"/>
    <property type="project" value="InterPro"/>
</dbReference>
<sequence>MRSWSRRRCKTDWKGAYAKYWNYTIVKGRKVNRFSTREGKTGLYLVSHTDTLCSNRYVKVKGNASPDDGNLSYWAIRMGRHPEMDSLKASLLKKQKGICTRCGLYIRNGDIQETDHIIAKKLNGMNVYSNYQLLHGHCHDEKTAEDIKLINAVRSL</sequence>
<accession>A0A563VYP1</accession>
<keyword evidence="2" id="KW-0808">Transferase</keyword>